<evidence type="ECO:0000313" key="3">
    <source>
        <dbReference type="Proteomes" id="UP000680304"/>
    </source>
</evidence>
<dbReference type="EMBL" id="BOVJ01000265">
    <property type="protein sequence ID" value="GIQ67145.1"/>
    <property type="molecule type" value="Genomic_DNA"/>
</dbReference>
<dbReference type="Proteomes" id="UP000680304">
    <property type="component" value="Unassembled WGS sequence"/>
</dbReference>
<accession>A0ABQ4NGE3</accession>
<organism evidence="2 3">
    <name type="scientific">Paenibacillus cisolokensis</name>
    <dbReference type="NCBI Taxonomy" id="1658519"/>
    <lineage>
        <taxon>Bacteria</taxon>
        <taxon>Bacillati</taxon>
        <taxon>Bacillota</taxon>
        <taxon>Bacilli</taxon>
        <taxon>Bacillales</taxon>
        <taxon>Paenibacillaceae</taxon>
        <taxon>Paenibacillus</taxon>
    </lineage>
</organism>
<keyword evidence="3" id="KW-1185">Reference proteome</keyword>
<gene>
    <name evidence="2" type="ORF">PACILC2_57130</name>
</gene>
<proteinExistence type="predicted"/>
<dbReference type="RefSeq" id="WP_213531883.1">
    <property type="nucleotide sequence ID" value="NZ_BOVJ01000265.1"/>
</dbReference>
<comment type="caution">
    <text evidence="2">The sequence shown here is derived from an EMBL/GenBank/DDBJ whole genome shotgun (WGS) entry which is preliminary data.</text>
</comment>
<protein>
    <submittedName>
        <fullName evidence="2">Uncharacterized protein</fullName>
    </submittedName>
</protein>
<sequence length="235" mass="26169">MWVKIPQIPMVPLPETLTEKFVEVDLEKLAEESGQDLTSALDIKVQQQLGQELSAVLVKDFDEKTYFSELKKDEAGLPEDVKADRIIKFAVTKDNSDEALNTLFSNTLPQILDILMSKEEYMKAVDLSKEELEQAKTELAANKDEALAEIKKVLTVNDLTLVTAIQDGYAVYQNAKIDIGITDPDSGESMKLALHFNTQYGDINKKVEFKQEIPTDAIPVDKLAEELGTGAELGY</sequence>
<feature type="coiled-coil region" evidence="1">
    <location>
        <begin position="118"/>
        <end position="149"/>
    </location>
</feature>
<reference evidence="2 3" key="1">
    <citation type="submission" date="2021-04" db="EMBL/GenBank/DDBJ databases">
        <title>Draft genome sequence of Paenibacillus cisolokensis, LC2-13A.</title>
        <authorList>
            <person name="Uke A."/>
            <person name="Chhe C."/>
            <person name="Baramee S."/>
            <person name="Kosugi A."/>
        </authorList>
    </citation>
    <scope>NUCLEOTIDE SEQUENCE [LARGE SCALE GENOMIC DNA]</scope>
    <source>
        <strain evidence="2 3">LC2-13A</strain>
    </source>
</reference>
<evidence type="ECO:0000256" key="1">
    <source>
        <dbReference type="SAM" id="Coils"/>
    </source>
</evidence>
<name>A0ABQ4NGE3_9BACL</name>
<keyword evidence="1" id="KW-0175">Coiled coil</keyword>
<evidence type="ECO:0000313" key="2">
    <source>
        <dbReference type="EMBL" id="GIQ67145.1"/>
    </source>
</evidence>